<name>A0AAV2YZ97_9STRA</name>
<sequence>MISETWPCMKVLAQLLSQFLARSITMDKDKFKDALILGTGR</sequence>
<evidence type="ECO:0000313" key="2">
    <source>
        <dbReference type="Proteomes" id="UP001146120"/>
    </source>
</evidence>
<dbReference type="Proteomes" id="UP001146120">
    <property type="component" value="Unassembled WGS sequence"/>
</dbReference>
<evidence type="ECO:0000313" key="1">
    <source>
        <dbReference type="EMBL" id="DAZ98586.1"/>
    </source>
</evidence>
<protein>
    <submittedName>
        <fullName evidence="1">Uncharacterized protein</fullName>
    </submittedName>
</protein>
<organism evidence="1 2">
    <name type="scientific">Lagenidium giganteum</name>
    <dbReference type="NCBI Taxonomy" id="4803"/>
    <lineage>
        <taxon>Eukaryota</taxon>
        <taxon>Sar</taxon>
        <taxon>Stramenopiles</taxon>
        <taxon>Oomycota</taxon>
        <taxon>Peronosporomycetes</taxon>
        <taxon>Pythiales</taxon>
        <taxon>Pythiaceae</taxon>
    </lineage>
</organism>
<gene>
    <name evidence="1" type="ORF">N0F65_001005</name>
</gene>
<keyword evidence="2" id="KW-1185">Reference proteome</keyword>
<dbReference type="EMBL" id="DAKRPA010000102">
    <property type="protein sequence ID" value="DAZ98586.1"/>
    <property type="molecule type" value="Genomic_DNA"/>
</dbReference>
<accession>A0AAV2YZ97</accession>
<dbReference type="AlphaFoldDB" id="A0AAV2YZ97"/>
<reference evidence="1" key="2">
    <citation type="journal article" date="2023" name="Microbiol Resour">
        <title>Decontamination and Annotation of the Draft Genome Sequence of the Oomycete Lagenidium giganteum ARSEF 373.</title>
        <authorList>
            <person name="Morgan W.R."/>
            <person name="Tartar A."/>
        </authorList>
    </citation>
    <scope>NUCLEOTIDE SEQUENCE</scope>
    <source>
        <strain evidence="1">ARSEF 373</strain>
    </source>
</reference>
<proteinExistence type="predicted"/>
<comment type="caution">
    <text evidence="1">The sequence shown here is derived from an EMBL/GenBank/DDBJ whole genome shotgun (WGS) entry which is preliminary data.</text>
</comment>
<reference evidence="1" key="1">
    <citation type="submission" date="2022-11" db="EMBL/GenBank/DDBJ databases">
        <authorList>
            <person name="Morgan W.R."/>
            <person name="Tartar A."/>
        </authorList>
    </citation>
    <scope>NUCLEOTIDE SEQUENCE</scope>
    <source>
        <strain evidence="1">ARSEF 373</strain>
    </source>
</reference>